<dbReference type="GO" id="GO:0016491">
    <property type="term" value="F:oxidoreductase activity"/>
    <property type="evidence" value="ECO:0007669"/>
    <property type="project" value="InterPro"/>
</dbReference>
<keyword evidence="2" id="KW-0408">Iron</keyword>
<protein>
    <submittedName>
        <fullName evidence="5">NADPH-dependent glutamate synthase beta chain</fullName>
    </submittedName>
</protein>
<dbReference type="Gene3D" id="1.10.1060.10">
    <property type="entry name" value="Alpha-helical ferredoxin"/>
    <property type="match status" value="1"/>
</dbReference>
<gene>
    <name evidence="5" type="ORF">SAMN02982931_03059</name>
</gene>
<dbReference type="RefSeq" id="WP_090877809.1">
    <property type="nucleotide sequence ID" value="NZ_FMXQ01000006.1"/>
</dbReference>
<dbReference type="InterPro" id="IPR023753">
    <property type="entry name" value="FAD/NAD-binding_dom"/>
</dbReference>
<dbReference type="AlphaFoldDB" id="A0A1G6D5U3"/>
<feature type="domain" description="4Fe-4S ferredoxin-type" evidence="4">
    <location>
        <begin position="510"/>
        <end position="539"/>
    </location>
</feature>
<dbReference type="PRINTS" id="PR00368">
    <property type="entry name" value="FADPNR"/>
</dbReference>
<dbReference type="PROSITE" id="PS51379">
    <property type="entry name" value="4FE4S_FER_2"/>
    <property type="match status" value="1"/>
</dbReference>
<dbReference type="Proteomes" id="UP000199071">
    <property type="component" value="Unassembled WGS sequence"/>
</dbReference>
<proteinExistence type="predicted"/>
<dbReference type="Pfam" id="PF12838">
    <property type="entry name" value="Fer4_7"/>
    <property type="match status" value="1"/>
</dbReference>
<evidence type="ECO:0000313" key="5">
    <source>
        <dbReference type="EMBL" id="SDB40527.1"/>
    </source>
</evidence>
<evidence type="ECO:0000256" key="3">
    <source>
        <dbReference type="ARBA" id="ARBA00023014"/>
    </source>
</evidence>
<dbReference type="STRING" id="665467.SAMN02982931_03059"/>
<dbReference type="PANTHER" id="PTHR42783">
    <property type="entry name" value="GLUTAMATE SYNTHASE [NADPH] SMALL CHAIN"/>
    <property type="match status" value="1"/>
</dbReference>
<reference evidence="5 6" key="1">
    <citation type="submission" date="2016-10" db="EMBL/GenBank/DDBJ databases">
        <authorList>
            <person name="de Groot N.N."/>
        </authorList>
    </citation>
    <scope>NUCLEOTIDE SEQUENCE [LARGE SCALE GENOMIC DNA]</scope>
    <source>
        <strain evidence="5 6">ATCC 35022</strain>
    </source>
</reference>
<dbReference type="GO" id="GO:0046872">
    <property type="term" value="F:metal ion binding"/>
    <property type="evidence" value="ECO:0007669"/>
    <property type="project" value="UniProtKB-KW"/>
</dbReference>
<keyword evidence="3" id="KW-0411">Iron-sulfur</keyword>
<dbReference type="PRINTS" id="PR00469">
    <property type="entry name" value="PNDRDTASEII"/>
</dbReference>
<dbReference type="PANTHER" id="PTHR42783:SF3">
    <property type="entry name" value="GLUTAMATE SYNTHASE [NADPH] SMALL CHAIN-RELATED"/>
    <property type="match status" value="1"/>
</dbReference>
<dbReference type="InterPro" id="IPR009051">
    <property type="entry name" value="Helical_ferredxn"/>
</dbReference>
<dbReference type="Pfam" id="PF07992">
    <property type="entry name" value="Pyr_redox_2"/>
    <property type="match status" value="1"/>
</dbReference>
<dbReference type="InterPro" id="IPR028261">
    <property type="entry name" value="DPD_II"/>
</dbReference>
<sequence length="558" mass="59658">MSLIPKDLTPVLQATMQKGAGARRWQRPAWIDHLPPCNSACPAGENIQAWLAHARTGDFEAAWRTLVADNPMPAVHGRACYHPCETSCNRKDLDEAVLIHAVERHLGDLAAEQGWTVAPGPDTGKRILVVGAGPAGLSCAWHLRRLGHAVEIRDAMAEPGGMLHYGIPAYRLPRADLAKEVARIAAMGVTFTMNTRVDDLDAAVAEGGFDACFVAIGAQAGNHLDIPAADGRKMVDAIRLFEQVEAGNAPLLGRVVGIVGGGNTAMDAARVARRLGAEEAILIYRRDREHMRADPYEADEAFLEGVKAQWLTSPVRFGAEGVTVEAIELGEDGALTPTGRLETLPVDALVLALGQHAELDVLRKIDDVAIGARDTVLVDAMMMTGRPGLFAGGDVIGGLMTMTAATGHGKKAARAIDAWLNGQTIEPREKAPSVDFPMLNLPHFLDAGRSQMSALPPEARSGFAEVVAGIDARQARYESDRCLSCGNCFECDNCFAACPEQAVVKLGKGRKYTVDLDLCTGCAVCYDQCPCHAIEMLPEPVAALAPEAHSPLRFKVRP</sequence>
<dbReference type="NCBIfam" id="NF009410">
    <property type="entry name" value="PRK12771.1"/>
    <property type="match status" value="1"/>
</dbReference>
<dbReference type="SUPFAM" id="SSF46548">
    <property type="entry name" value="alpha-helical ferredoxin"/>
    <property type="match status" value="2"/>
</dbReference>
<dbReference type="PROSITE" id="PS00198">
    <property type="entry name" value="4FE4S_FER_1"/>
    <property type="match status" value="1"/>
</dbReference>
<evidence type="ECO:0000256" key="2">
    <source>
        <dbReference type="ARBA" id="ARBA00023004"/>
    </source>
</evidence>
<dbReference type="EMBL" id="FMXQ01000006">
    <property type="protein sequence ID" value="SDB40527.1"/>
    <property type="molecule type" value="Genomic_DNA"/>
</dbReference>
<keyword evidence="6" id="KW-1185">Reference proteome</keyword>
<dbReference type="InterPro" id="IPR036188">
    <property type="entry name" value="FAD/NAD-bd_sf"/>
</dbReference>
<accession>A0A1G6D5U3</accession>
<dbReference type="Gene3D" id="3.50.50.60">
    <property type="entry name" value="FAD/NAD(P)-binding domain"/>
    <property type="match status" value="2"/>
</dbReference>
<dbReference type="OrthoDB" id="9803192at2"/>
<evidence type="ECO:0000313" key="6">
    <source>
        <dbReference type="Proteomes" id="UP000199071"/>
    </source>
</evidence>
<dbReference type="InterPro" id="IPR017896">
    <property type="entry name" value="4Fe4S_Fe-S-bd"/>
</dbReference>
<dbReference type="GO" id="GO:0051536">
    <property type="term" value="F:iron-sulfur cluster binding"/>
    <property type="evidence" value="ECO:0007669"/>
    <property type="project" value="UniProtKB-KW"/>
</dbReference>
<dbReference type="Gene3D" id="3.30.70.20">
    <property type="match status" value="1"/>
</dbReference>
<dbReference type="SUPFAM" id="SSF51971">
    <property type="entry name" value="Nucleotide-binding domain"/>
    <property type="match status" value="1"/>
</dbReference>
<evidence type="ECO:0000256" key="1">
    <source>
        <dbReference type="ARBA" id="ARBA00022723"/>
    </source>
</evidence>
<name>A0A1G6D5U3_9HYPH</name>
<keyword evidence="1" id="KW-0479">Metal-binding</keyword>
<dbReference type="InterPro" id="IPR017900">
    <property type="entry name" value="4Fe4S_Fe_S_CS"/>
</dbReference>
<dbReference type="Pfam" id="PF14691">
    <property type="entry name" value="Fer4_20"/>
    <property type="match status" value="1"/>
</dbReference>
<evidence type="ECO:0000259" key="4">
    <source>
        <dbReference type="PROSITE" id="PS51379"/>
    </source>
</evidence>
<organism evidence="5 6">
    <name type="scientific">Bauldia litoralis</name>
    <dbReference type="NCBI Taxonomy" id="665467"/>
    <lineage>
        <taxon>Bacteria</taxon>
        <taxon>Pseudomonadati</taxon>
        <taxon>Pseudomonadota</taxon>
        <taxon>Alphaproteobacteria</taxon>
        <taxon>Hyphomicrobiales</taxon>
        <taxon>Kaistiaceae</taxon>
        <taxon>Bauldia</taxon>
    </lineage>
</organism>